<evidence type="ECO:0000313" key="5">
    <source>
        <dbReference type="EMBL" id="ERL88636.1"/>
    </source>
</evidence>
<reference evidence="5 6" key="1">
    <citation type="journal article" date="2013" name="Genome Biol.">
        <title>Draft genome of the mountain pine beetle, Dendroctonus ponderosae Hopkins, a major forest pest.</title>
        <authorList>
            <person name="Keeling C.I."/>
            <person name="Yuen M.M."/>
            <person name="Liao N.Y."/>
            <person name="Docking T.R."/>
            <person name="Chan S.K."/>
            <person name="Taylor G.A."/>
            <person name="Palmquist D.L."/>
            <person name="Jackman S.D."/>
            <person name="Nguyen A."/>
            <person name="Li M."/>
            <person name="Henderson H."/>
            <person name="Janes J.K."/>
            <person name="Zhao Y."/>
            <person name="Pandoh P."/>
            <person name="Moore R."/>
            <person name="Sperling F.A."/>
            <person name="Huber D.P."/>
            <person name="Birol I."/>
            <person name="Jones S.J."/>
            <person name="Bohlmann J."/>
        </authorList>
    </citation>
    <scope>NUCLEOTIDE SEQUENCE</scope>
</reference>
<dbReference type="GO" id="GO:0003723">
    <property type="term" value="F:RNA binding"/>
    <property type="evidence" value="ECO:0007669"/>
    <property type="project" value="UniProtKB-UniRule"/>
</dbReference>
<feature type="compositionally biased region" description="Pro residues" evidence="3">
    <location>
        <begin position="302"/>
        <end position="314"/>
    </location>
</feature>
<protein>
    <recommendedName>
        <fullName evidence="4">K Homology domain-containing protein</fullName>
    </recommendedName>
</protein>
<keyword evidence="1" id="KW-0677">Repeat</keyword>
<name>U4UDF9_DENPD</name>
<dbReference type="InterPro" id="IPR004088">
    <property type="entry name" value="KH_dom_type_1"/>
</dbReference>
<evidence type="ECO:0000256" key="2">
    <source>
        <dbReference type="PROSITE-ProRule" id="PRU00117"/>
    </source>
</evidence>
<dbReference type="InterPro" id="IPR004087">
    <property type="entry name" value="KH_dom"/>
</dbReference>
<feature type="compositionally biased region" description="Gly residues" evidence="3">
    <location>
        <begin position="258"/>
        <end position="297"/>
    </location>
</feature>
<feature type="region of interest" description="Disordered" evidence="3">
    <location>
        <begin position="1"/>
        <end position="21"/>
    </location>
</feature>
<organism evidence="5 6">
    <name type="scientific">Dendroctonus ponderosae</name>
    <name type="common">Mountain pine beetle</name>
    <dbReference type="NCBI Taxonomy" id="77166"/>
    <lineage>
        <taxon>Eukaryota</taxon>
        <taxon>Metazoa</taxon>
        <taxon>Ecdysozoa</taxon>
        <taxon>Arthropoda</taxon>
        <taxon>Hexapoda</taxon>
        <taxon>Insecta</taxon>
        <taxon>Pterygota</taxon>
        <taxon>Neoptera</taxon>
        <taxon>Endopterygota</taxon>
        <taxon>Coleoptera</taxon>
        <taxon>Polyphaga</taxon>
        <taxon>Cucujiformia</taxon>
        <taxon>Curculionidae</taxon>
        <taxon>Scolytinae</taxon>
        <taxon>Dendroctonus</taxon>
    </lineage>
</organism>
<evidence type="ECO:0000256" key="1">
    <source>
        <dbReference type="ARBA" id="ARBA00022737"/>
    </source>
</evidence>
<dbReference type="InterPro" id="IPR036612">
    <property type="entry name" value="KH_dom_type_1_sf"/>
</dbReference>
<proteinExistence type="predicted"/>
<feature type="domain" description="K Homology" evidence="4">
    <location>
        <begin position="328"/>
        <end position="398"/>
    </location>
</feature>
<dbReference type="Proteomes" id="UP000030742">
    <property type="component" value="Unassembled WGS sequence"/>
</dbReference>
<gene>
    <name evidence="5" type="ORF">D910_06020</name>
</gene>
<dbReference type="GO" id="GO:0010468">
    <property type="term" value="P:regulation of gene expression"/>
    <property type="evidence" value="ECO:0007669"/>
    <property type="project" value="UniProtKB-ARBA"/>
</dbReference>
<feature type="compositionally biased region" description="Gly residues" evidence="3">
    <location>
        <begin position="318"/>
        <end position="328"/>
    </location>
</feature>
<dbReference type="AlphaFoldDB" id="U4UDF9"/>
<dbReference type="SMART" id="SM00322">
    <property type="entry name" value="KH"/>
    <property type="match status" value="2"/>
</dbReference>
<feature type="compositionally biased region" description="Polar residues" evidence="3">
    <location>
        <begin position="241"/>
        <end position="251"/>
    </location>
</feature>
<sequence length="406" mass="42434">MKRGADGDMGSPLKRSKRAGDEEVRLLIPSKVAGSIIGKGGHNITKLRSQNGATAGNGNDIDMRMMVHQSQAGCIIGKGGSKIKEIREKIGTRIKIFSNPAPQSSDRVIQIIGEPAKCIDTLREVLTLIKQVLLTLTTHITSMSSTPMSMADGVVNNKGAVGTEKVLTLEAAPEDVEDHQEEAAEQAVDVTDQEVGPAHEMDLEVDRVVLEDQVGQVWVDLAENNYFDRNSFDRSGPNRDSGFTNRNSFGDNRSPFGGSQGGGSGNGAGFGGGRANNGVGGGGGFERNGWGGGGGGNNSFNNPPPSFSSPPPNASGPIGLGNASGPGGLTQTQVTIPTDLAGAIIGKGGGRIRKIRNESGAGITIDEPLPGSTDRIITISGTPNQIQMAQYLLQQSVHQNTDNRNF</sequence>
<feature type="region of interest" description="Disordered" evidence="3">
    <location>
        <begin position="228"/>
        <end position="331"/>
    </location>
</feature>
<dbReference type="Gene3D" id="3.30.1370.10">
    <property type="entry name" value="K Homology domain, type 1"/>
    <property type="match status" value="3"/>
</dbReference>
<accession>U4UDF9</accession>
<keyword evidence="2" id="KW-0694">RNA-binding</keyword>
<dbReference type="OrthoDB" id="1937934at2759"/>
<dbReference type="PROSITE" id="PS50084">
    <property type="entry name" value="KH_TYPE_1"/>
    <property type="match status" value="3"/>
</dbReference>
<evidence type="ECO:0000256" key="3">
    <source>
        <dbReference type="SAM" id="MobiDB-lite"/>
    </source>
</evidence>
<feature type="domain" description="K Homology" evidence="4">
    <location>
        <begin position="59"/>
        <end position="130"/>
    </location>
</feature>
<dbReference type="EMBL" id="KB632085">
    <property type="protein sequence ID" value="ERL88636.1"/>
    <property type="molecule type" value="Genomic_DNA"/>
</dbReference>
<dbReference type="SUPFAM" id="SSF54791">
    <property type="entry name" value="Eukaryotic type KH-domain (KH-domain type I)"/>
    <property type="match status" value="3"/>
</dbReference>
<dbReference type="FunFam" id="3.30.1370.10:FF:000025">
    <property type="entry name" value="Heterogeneous nuclear ribonucleoprotein K, like"/>
    <property type="match status" value="1"/>
</dbReference>
<dbReference type="PANTHER" id="PTHR10288">
    <property type="entry name" value="KH DOMAIN CONTAINING RNA BINDING PROTEIN"/>
    <property type="match status" value="1"/>
</dbReference>
<evidence type="ECO:0000259" key="4">
    <source>
        <dbReference type="SMART" id="SM00322"/>
    </source>
</evidence>
<dbReference type="Pfam" id="PF00013">
    <property type="entry name" value="KH_1"/>
    <property type="match status" value="3"/>
</dbReference>
<evidence type="ECO:0000313" key="6">
    <source>
        <dbReference type="Proteomes" id="UP000030742"/>
    </source>
</evidence>
<dbReference type="CDD" id="cd22433">
    <property type="entry name" value="KH-I_HNRNPK_rpt2"/>
    <property type="match status" value="1"/>
</dbReference>